<dbReference type="RefSeq" id="WP_328983585.1">
    <property type="nucleotide sequence ID" value="NZ_CP121472.1"/>
</dbReference>
<dbReference type="InterPro" id="IPR012349">
    <property type="entry name" value="Split_barrel_FMN-bd"/>
</dbReference>
<organism evidence="2 3">
    <name type="scientific">Thiorhodovibrio winogradskyi</name>
    <dbReference type="NCBI Taxonomy" id="77007"/>
    <lineage>
        <taxon>Bacteria</taxon>
        <taxon>Pseudomonadati</taxon>
        <taxon>Pseudomonadota</taxon>
        <taxon>Gammaproteobacteria</taxon>
        <taxon>Chromatiales</taxon>
        <taxon>Chromatiaceae</taxon>
        <taxon>Thiorhodovibrio</taxon>
    </lineage>
</organism>
<protein>
    <submittedName>
        <fullName evidence="2">Glycosyltransferase</fullName>
    </submittedName>
</protein>
<dbReference type="InterPro" id="IPR009875">
    <property type="entry name" value="PilZ_domain"/>
</dbReference>
<evidence type="ECO:0000313" key="3">
    <source>
        <dbReference type="Proteomes" id="UP001432180"/>
    </source>
</evidence>
<reference evidence="2 3" key="1">
    <citation type="journal article" date="2023" name="Microorganisms">
        <title>Thiorhodovibrio frisius and Trv. litoralis spp. nov., Two Novel Members from a Clade of Fastidious Purple Sulfur Bacteria That Exhibit Unique Red-Shifted Light-Harvesting Capabilities.</title>
        <authorList>
            <person name="Methner A."/>
            <person name="Kuzyk S.B."/>
            <person name="Petersen J."/>
            <person name="Bauer S."/>
            <person name="Brinkmann H."/>
            <person name="Sichau K."/>
            <person name="Wanner G."/>
            <person name="Wolf J."/>
            <person name="Neumann-Schaal M."/>
            <person name="Henke P."/>
            <person name="Tank M."/>
            <person name="Sproer C."/>
            <person name="Bunk B."/>
            <person name="Overmann J."/>
        </authorList>
    </citation>
    <scope>NUCLEOTIDE SEQUENCE [LARGE SCALE GENOMIC DNA]</scope>
    <source>
        <strain evidence="2 3">DSM 6702</strain>
    </source>
</reference>
<evidence type="ECO:0000313" key="2">
    <source>
        <dbReference type="EMBL" id="WPL17783.1"/>
    </source>
</evidence>
<dbReference type="Proteomes" id="UP001432180">
    <property type="component" value="Chromosome"/>
</dbReference>
<dbReference type="Gene3D" id="2.40.10.220">
    <property type="entry name" value="predicted glycosyltransferase like domains"/>
    <property type="match status" value="1"/>
</dbReference>
<dbReference type="Gene3D" id="2.30.110.10">
    <property type="entry name" value="Electron Transport, Fmn-binding Protein, Chain A"/>
    <property type="match status" value="1"/>
</dbReference>
<accession>A0ABZ0S9S0</accession>
<name>A0ABZ0S9S0_9GAMM</name>
<sequence>MDSKNINRISDPEVIAKIITKHFKARGKLRLSTAAGDIKADTMMVDNDHFARYFLVDALPRLVGATLEEEEEIEISGTIASLYSWFRTQELNPIVEDGERYYEIPYPDTLYQLQRRGAFRTTLPPRLKPTITGQIENTDIEVESHSFDAILENLSATGAGMIVSGKTASLLREGAKLCKTRIRVTKILDVTVDAEVRNSRPGRGDGELILGLEFLRLPNKDAQTITRAVMELQRQILAAID</sequence>
<feature type="domain" description="PilZ" evidence="1">
    <location>
        <begin position="114"/>
        <end position="230"/>
    </location>
</feature>
<dbReference type="EMBL" id="CP121472">
    <property type="protein sequence ID" value="WPL17783.1"/>
    <property type="molecule type" value="Genomic_DNA"/>
</dbReference>
<dbReference type="Pfam" id="PF07238">
    <property type="entry name" value="PilZ"/>
    <property type="match status" value="1"/>
</dbReference>
<keyword evidence="3" id="KW-1185">Reference proteome</keyword>
<proteinExistence type="predicted"/>
<gene>
    <name evidence="2" type="ORF">Thiowin_02825</name>
</gene>
<evidence type="ECO:0000259" key="1">
    <source>
        <dbReference type="Pfam" id="PF07238"/>
    </source>
</evidence>